<dbReference type="EMBL" id="FN653098">
    <property type="protein sequence ID" value="CBY11876.1"/>
    <property type="molecule type" value="Genomic_DNA"/>
</dbReference>
<keyword evidence="3" id="KW-1185">Reference proteome</keyword>
<proteinExistence type="predicted"/>
<evidence type="ECO:0000313" key="3">
    <source>
        <dbReference type="Proteomes" id="UP000001307"/>
    </source>
</evidence>
<gene>
    <name evidence="2" type="ORF">GSOID_T00017274001</name>
</gene>
<reference evidence="2" key="1">
    <citation type="journal article" date="2010" name="Science">
        <title>Plasticity of animal genome architecture unmasked by rapid evolution of a pelagic tunicate.</title>
        <authorList>
            <person name="Denoeud F."/>
            <person name="Henriet S."/>
            <person name="Mungpakdee S."/>
            <person name="Aury J.M."/>
            <person name="Da Silva C."/>
            <person name="Brinkmann H."/>
            <person name="Mikhaleva J."/>
            <person name="Olsen L.C."/>
            <person name="Jubin C."/>
            <person name="Canestro C."/>
            <person name="Bouquet J.M."/>
            <person name="Danks G."/>
            <person name="Poulain J."/>
            <person name="Campsteijn C."/>
            <person name="Adamski M."/>
            <person name="Cross I."/>
            <person name="Yadetie F."/>
            <person name="Muffato M."/>
            <person name="Louis A."/>
            <person name="Butcher S."/>
            <person name="Tsagkogeorga G."/>
            <person name="Konrad A."/>
            <person name="Singh S."/>
            <person name="Jensen M.F."/>
            <person name="Cong E.H."/>
            <person name="Eikeseth-Otteraa H."/>
            <person name="Noel B."/>
            <person name="Anthouard V."/>
            <person name="Porcel B.M."/>
            <person name="Kachouri-Lafond R."/>
            <person name="Nishino A."/>
            <person name="Ugolini M."/>
            <person name="Chourrout P."/>
            <person name="Nishida H."/>
            <person name="Aasland R."/>
            <person name="Huzurbazar S."/>
            <person name="Westhof E."/>
            <person name="Delsuc F."/>
            <person name="Lehrach H."/>
            <person name="Reinhardt R."/>
            <person name="Weissenbach J."/>
            <person name="Roy S.W."/>
            <person name="Artiguenave F."/>
            <person name="Postlethwait J.H."/>
            <person name="Manak J.R."/>
            <person name="Thompson E.M."/>
            <person name="Jaillon O."/>
            <person name="Du Pasquier L."/>
            <person name="Boudinot P."/>
            <person name="Liberles D.A."/>
            <person name="Volff J.N."/>
            <person name="Philippe H."/>
            <person name="Lenhard B."/>
            <person name="Roest Crollius H."/>
            <person name="Wincker P."/>
            <person name="Chourrout D."/>
        </authorList>
    </citation>
    <scope>NUCLEOTIDE SEQUENCE [LARGE SCALE GENOMIC DNA]</scope>
</reference>
<evidence type="ECO:0000256" key="1">
    <source>
        <dbReference type="SAM" id="MobiDB-lite"/>
    </source>
</evidence>
<protein>
    <submittedName>
        <fullName evidence="2">Uncharacterized protein</fullName>
    </submittedName>
</protein>
<dbReference type="Proteomes" id="UP000001307">
    <property type="component" value="Unassembled WGS sequence"/>
</dbReference>
<accession>E4XPZ0</accession>
<dbReference type="AlphaFoldDB" id="E4XPZ0"/>
<feature type="region of interest" description="Disordered" evidence="1">
    <location>
        <begin position="500"/>
        <end position="528"/>
    </location>
</feature>
<feature type="compositionally biased region" description="Basic and acidic residues" evidence="1">
    <location>
        <begin position="202"/>
        <end position="213"/>
    </location>
</feature>
<name>E4XPZ0_OIKDI</name>
<dbReference type="InParanoid" id="E4XPZ0"/>
<feature type="region of interest" description="Disordered" evidence="1">
    <location>
        <begin position="189"/>
        <end position="213"/>
    </location>
</feature>
<sequence>MSSGRGLFRSRRGARARACIRPACVPTAIQDAYEAPDDFESVIAHQGEYPSPENNFVSPKKSVRFNPQLREKVFDKDAPIAPGPCYKTDAPTRQRPGDMLTGLAGVSNVNVVGLSPSEVAVYKDPQLKIYTERRWEILDGIDIKFSGKMVSSVEMPIGEQGEAIHEESRTFFHAINCLKRFMSGRKTITPEDYLPRRSPRLRASERRHGKRGADGRFVSSRVFDQNPHPSTKPVTIKRIIKKAARKAVGKAAKKCLDKAVKVAESLAKDESPKRLQQCAPFIGTPPRKKAKVTSLVGSAKKKFVAVSNLDASLTVGASLGSFSAKMEIRRTPDQHSRRLGAPVALSPARRQLVFREGAEDLLALPPCEPVIAPIARRVVSARESKLATILEERPGLSDAAKLAIVELLEEGDSLSEMPRLEAAPDAVTPQAPSLADASPATSQGSSQAKIVMSAESDKLDFILNEDTDEVMNLLGIMVAEAERDAEARRLGLVQKISLTKCEPPPPSMPQKAVKRVSEDPGINQSNPKRAMHSPVILLDTCDSVKSEPEDANIFVNEAAPKAMPKAAPETDQEAVPQAPHSFVGIDYTPMSSFLRESVSAVSLLKKRYLNTGIDVFGLGVRLNASRLGAYCQRLSDQLYQNATNRGEASHLAHGYWSFEQRKWMPTPKSDYTESLVPAVSNIRWILIECFCFEFDVDSFGSLYVKSMSGFDGAWVLMDLSDRRLGHPLRVLRALVQTNPKTHFPWPNKGNPYGAEKAGVLLLLGFSPYPNTPPFMDLVHKMYEKRDPRFVQMSLVSPTIGANQMIALYQRLELLLWRCLAVQGKVTNFQTGEEVSKIIRRCVEMRGDVRGRDLQAQWKRYIIDVSRVADAALPHFVKAVAPLVPHGEIVRNFLEHNIFQPFSENGYLMGLLGARHISSRLVLWNGWMGLKWEYPDEPQSQQFLKDLRSMKFSV</sequence>
<evidence type="ECO:0000313" key="2">
    <source>
        <dbReference type="EMBL" id="CBY11876.1"/>
    </source>
</evidence>
<feature type="region of interest" description="Disordered" evidence="1">
    <location>
        <begin position="423"/>
        <end position="446"/>
    </location>
</feature>
<organism evidence="2">
    <name type="scientific">Oikopleura dioica</name>
    <name type="common">Tunicate</name>
    <dbReference type="NCBI Taxonomy" id="34765"/>
    <lineage>
        <taxon>Eukaryota</taxon>
        <taxon>Metazoa</taxon>
        <taxon>Chordata</taxon>
        <taxon>Tunicata</taxon>
        <taxon>Appendicularia</taxon>
        <taxon>Copelata</taxon>
        <taxon>Oikopleuridae</taxon>
        <taxon>Oikopleura</taxon>
    </lineage>
</organism>